<gene>
    <name evidence="2" type="ORF">HNR61_000602</name>
</gene>
<evidence type="ECO:0000313" key="2">
    <source>
        <dbReference type="EMBL" id="MBA8949004.1"/>
    </source>
</evidence>
<comment type="caution">
    <text evidence="2">The sequence shown here is derived from an EMBL/GenBank/DDBJ whole genome shotgun (WGS) entry which is preliminary data.</text>
</comment>
<name>A0A7W3QJ02_ACTNM</name>
<organism evidence="2 3">
    <name type="scientific">Actinomadura namibiensis</name>
    <dbReference type="NCBI Taxonomy" id="182080"/>
    <lineage>
        <taxon>Bacteria</taxon>
        <taxon>Bacillati</taxon>
        <taxon>Actinomycetota</taxon>
        <taxon>Actinomycetes</taxon>
        <taxon>Streptosporangiales</taxon>
        <taxon>Thermomonosporaceae</taxon>
        <taxon>Actinomadura</taxon>
    </lineage>
</organism>
<accession>A0A7W3QJ02</accession>
<dbReference type="RefSeq" id="WP_182841530.1">
    <property type="nucleotide sequence ID" value="NZ_BAAALP010000008.1"/>
</dbReference>
<evidence type="ECO:0000256" key="1">
    <source>
        <dbReference type="SAM" id="Phobius"/>
    </source>
</evidence>
<keyword evidence="1" id="KW-1133">Transmembrane helix</keyword>
<sequence length="290" mass="31196">MSLEEIVRCAEPAHAVPPAGDGSRELLDEITARPRPAARPRRDRWRLAVPLTVALAAAAVLAGWLLPLGPALGPRPAAALDIRREGGFYIVTVKDAFAAPERYAAQLRARGLDIGLSVQPVSPSMEGMIFTPYDPRLNGVPEQERSRRPDAIVPIARPGACATADRCVIGVRIPVDYRAYKGPDYTGPAMISLGRRARPGERHRGFARLSTPGEPLACRAFIGRTVDQVTAMLRRRGVTVGVFAVPQKGSHPSVPGTWRVHDGWLTEPGKALLVADPAPPPRVPPLVDCP</sequence>
<reference evidence="2 3" key="1">
    <citation type="submission" date="2020-08" db="EMBL/GenBank/DDBJ databases">
        <title>Genomic Encyclopedia of Type Strains, Phase IV (KMG-IV): sequencing the most valuable type-strain genomes for metagenomic binning, comparative biology and taxonomic classification.</title>
        <authorList>
            <person name="Goeker M."/>
        </authorList>
    </citation>
    <scope>NUCLEOTIDE SEQUENCE [LARGE SCALE GENOMIC DNA]</scope>
    <source>
        <strain evidence="2 3">DSM 44197</strain>
    </source>
</reference>
<protein>
    <recommendedName>
        <fullName evidence="4">PASTA domain-containing protein</fullName>
    </recommendedName>
</protein>
<keyword evidence="3" id="KW-1185">Reference proteome</keyword>
<keyword evidence="1" id="KW-0812">Transmembrane</keyword>
<evidence type="ECO:0008006" key="4">
    <source>
        <dbReference type="Google" id="ProtNLM"/>
    </source>
</evidence>
<evidence type="ECO:0000313" key="3">
    <source>
        <dbReference type="Proteomes" id="UP000572680"/>
    </source>
</evidence>
<keyword evidence="1" id="KW-0472">Membrane</keyword>
<dbReference type="AlphaFoldDB" id="A0A7W3QJ02"/>
<dbReference type="EMBL" id="JACJIA010000001">
    <property type="protein sequence ID" value="MBA8949004.1"/>
    <property type="molecule type" value="Genomic_DNA"/>
</dbReference>
<feature type="transmembrane region" description="Helical" evidence="1">
    <location>
        <begin position="45"/>
        <end position="66"/>
    </location>
</feature>
<dbReference type="Proteomes" id="UP000572680">
    <property type="component" value="Unassembled WGS sequence"/>
</dbReference>
<proteinExistence type="predicted"/>